<evidence type="ECO:0008006" key="6">
    <source>
        <dbReference type="Google" id="ProtNLM"/>
    </source>
</evidence>
<evidence type="ECO:0000256" key="3">
    <source>
        <dbReference type="SAM" id="SignalP"/>
    </source>
</evidence>
<evidence type="ECO:0000313" key="5">
    <source>
        <dbReference type="Proteomes" id="UP000183257"/>
    </source>
</evidence>
<keyword evidence="1" id="KW-0175">Coiled coil</keyword>
<feature type="transmembrane region" description="Helical" evidence="2">
    <location>
        <begin position="140"/>
        <end position="158"/>
    </location>
</feature>
<dbReference type="EMBL" id="FPIY01000001">
    <property type="protein sequence ID" value="SFW27318.1"/>
    <property type="molecule type" value="Genomic_DNA"/>
</dbReference>
<dbReference type="STRING" id="76595.SAMN05660313_00973"/>
<feature type="signal peptide" evidence="3">
    <location>
        <begin position="1"/>
        <end position="21"/>
    </location>
</feature>
<accession>A0A1K1MZ73</accession>
<dbReference type="RefSeq" id="WP_072302616.1">
    <property type="nucleotide sequence ID" value="NZ_CBDUMO010000011.1"/>
</dbReference>
<evidence type="ECO:0000313" key="4">
    <source>
        <dbReference type="EMBL" id="SFW27318.1"/>
    </source>
</evidence>
<feature type="coiled-coil region" evidence="1">
    <location>
        <begin position="95"/>
        <end position="122"/>
    </location>
</feature>
<dbReference type="OrthoDB" id="981213at2"/>
<keyword evidence="3" id="KW-0732">Signal</keyword>
<keyword evidence="2" id="KW-0472">Membrane</keyword>
<keyword evidence="2" id="KW-0812">Transmembrane</keyword>
<gene>
    <name evidence="4" type="ORF">SAMN05660313_00973</name>
</gene>
<organism evidence="4 5">
    <name type="scientific">Cellulophaga fucicola</name>
    <dbReference type="NCBI Taxonomy" id="76595"/>
    <lineage>
        <taxon>Bacteria</taxon>
        <taxon>Pseudomonadati</taxon>
        <taxon>Bacteroidota</taxon>
        <taxon>Flavobacteriia</taxon>
        <taxon>Flavobacteriales</taxon>
        <taxon>Flavobacteriaceae</taxon>
        <taxon>Cellulophaga</taxon>
    </lineage>
</organism>
<reference evidence="5" key="1">
    <citation type="submission" date="2016-11" db="EMBL/GenBank/DDBJ databases">
        <authorList>
            <person name="Varghese N."/>
            <person name="Submissions S."/>
        </authorList>
    </citation>
    <scope>NUCLEOTIDE SEQUENCE [LARGE SCALE GENOMIC DNA]</scope>
    <source>
        <strain evidence="5">DSM 24786</strain>
    </source>
</reference>
<proteinExistence type="predicted"/>
<evidence type="ECO:0000256" key="2">
    <source>
        <dbReference type="SAM" id="Phobius"/>
    </source>
</evidence>
<evidence type="ECO:0000256" key="1">
    <source>
        <dbReference type="SAM" id="Coils"/>
    </source>
</evidence>
<feature type="chain" id="PRO_5012814682" description="tRNA (Guanine-N1)-methyltransferase" evidence="3">
    <location>
        <begin position="22"/>
        <end position="209"/>
    </location>
</feature>
<keyword evidence="5" id="KW-1185">Reference proteome</keyword>
<dbReference type="Proteomes" id="UP000183257">
    <property type="component" value="Unassembled WGS sequence"/>
</dbReference>
<sequence>MKGLKLLPIFIALLVWNVQYAQEDTESEDEETTFSLENGTIETQFEYVAKKSGNYRAAGVRYEVVKVTNLAKLKSNVLDSLNAYGKTEASLKSTIKEHETTIGDLNQKLDATTKNLSAITEEKDSMSFLGMQVSKVSYNLTLWSIIGGLLTLLLLFIYRFRKSNVLTQEAKTNLSELETEFEDHRRRALEREQKISRQLMDELNKHKKS</sequence>
<name>A0A1K1MZ73_9FLAO</name>
<feature type="coiled-coil region" evidence="1">
    <location>
        <begin position="167"/>
        <end position="209"/>
    </location>
</feature>
<dbReference type="AlphaFoldDB" id="A0A1K1MZ73"/>
<protein>
    <recommendedName>
        <fullName evidence="6">tRNA (Guanine-N1)-methyltransferase</fullName>
    </recommendedName>
</protein>
<keyword evidence="2" id="KW-1133">Transmembrane helix</keyword>